<evidence type="ECO:0000256" key="6">
    <source>
        <dbReference type="ARBA" id="ARBA00023004"/>
    </source>
</evidence>
<organism evidence="9">
    <name type="scientific">marine metagenome</name>
    <dbReference type="NCBI Taxonomy" id="408172"/>
    <lineage>
        <taxon>unclassified sequences</taxon>
        <taxon>metagenomes</taxon>
        <taxon>ecological metagenomes</taxon>
    </lineage>
</organism>
<dbReference type="GO" id="GO:0006099">
    <property type="term" value="P:tricarboxylic acid cycle"/>
    <property type="evidence" value="ECO:0007669"/>
    <property type="project" value="InterPro"/>
</dbReference>
<keyword evidence="2" id="KW-0349">Heme</keyword>
<evidence type="ECO:0000256" key="8">
    <source>
        <dbReference type="SAM" id="Phobius"/>
    </source>
</evidence>
<keyword evidence="6" id="KW-0408">Iron</keyword>
<dbReference type="PANTHER" id="PTHR10978:SF5">
    <property type="entry name" value="SUCCINATE DEHYDROGENASE CYTOCHROME B560 SUBUNIT, MITOCHONDRIAL"/>
    <property type="match status" value="1"/>
</dbReference>
<dbReference type="CDD" id="cd03499">
    <property type="entry name" value="SQR_TypeC_SdhC"/>
    <property type="match status" value="1"/>
</dbReference>
<evidence type="ECO:0000256" key="4">
    <source>
        <dbReference type="ARBA" id="ARBA00022723"/>
    </source>
</evidence>
<dbReference type="PANTHER" id="PTHR10978">
    <property type="entry name" value="SUCCINATE DEHYDROGENASE CYTOCHROME B560 SUBUNIT"/>
    <property type="match status" value="1"/>
</dbReference>
<name>A0A381W0M8_9ZZZZ</name>
<reference evidence="9" key="1">
    <citation type="submission" date="2018-05" db="EMBL/GenBank/DDBJ databases">
        <authorList>
            <person name="Lanie J.A."/>
            <person name="Ng W.-L."/>
            <person name="Kazmierczak K.M."/>
            <person name="Andrzejewski T.M."/>
            <person name="Davidsen T.M."/>
            <person name="Wayne K.J."/>
            <person name="Tettelin H."/>
            <person name="Glass J.I."/>
            <person name="Rusch D."/>
            <person name="Podicherti R."/>
            <person name="Tsui H.-C.T."/>
            <person name="Winkler M.E."/>
        </authorList>
    </citation>
    <scope>NUCLEOTIDE SEQUENCE</scope>
</reference>
<sequence length="125" mass="14136">MDNPLSPHLQIYRWQITSVLSILHRISGVVTSIGSVVLVTWLLAIGIGEETFNCINSIFFSFLGRAILIGITLAVCFNTLNDIRHLFWDYGYGFSLNVVKFTGWLVAIISIILTVLIWLFVYEVI</sequence>
<dbReference type="InterPro" id="IPR034804">
    <property type="entry name" value="SQR/QFR_C/D"/>
</dbReference>
<dbReference type="GO" id="GO:0016020">
    <property type="term" value="C:membrane"/>
    <property type="evidence" value="ECO:0007669"/>
    <property type="project" value="UniProtKB-SubCell"/>
</dbReference>
<dbReference type="NCBIfam" id="TIGR02970">
    <property type="entry name" value="succ_dehyd_cytB"/>
    <property type="match status" value="1"/>
</dbReference>
<keyword evidence="3 8" id="KW-0812">Transmembrane</keyword>
<dbReference type="Pfam" id="PF01127">
    <property type="entry name" value="Sdh_cyt"/>
    <property type="match status" value="1"/>
</dbReference>
<dbReference type="EMBL" id="UINC01010355">
    <property type="protein sequence ID" value="SVA46095.1"/>
    <property type="molecule type" value="Genomic_DNA"/>
</dbReference>
<feature type="transmembrane region" description="Helical" evidence="8">
    <location>
        <begin position="58"/>
        <end position="81"/>
    </location>
</feature>
<evidence type="ECO:0000256" key="3">
    <source>
        <dbReference type="ARBA" id="ARBA00022692"/>
    </source>
</evidence>
<dbReference type="SUPFAM" id="SSF81343">
    <property type="entry name" value="Fumarate reductase respiratory complex transmembrane subunits"/>
    <property type="match status" value="1"/>
</dbReference>
<evidence type="ECO:0000256" key="5">
    <source>
        <dbReference type="ARBA" id="ARBA00022989"/>
    </source>
</evidence>
<evidence type="ECO:0000256" key="7">
    <source>
        <dbReference type="ARBA" id="ARBA00023136"/>
    </source>
</evidence>
<evidence type="ECO:0000256" key="2">
    <source>
        <dbReference type="ARBA" id="ARBA00022617"/>
    </source>
</evidence>
<protein>
    <recommendedName>
        <fullName evidence="10">Succinate dehydrogenase cytochrome b556 subunit</fullName>
    </recommendedName>
</protein>
<accession>A0A381W0M8</accession>
<dbReference type="AlphaFoldDB" id="A0A381W0M8"/>
<dbReference type="GO" id="GO:0046872">
    <property type="term" value="F:metal ion binding"/>
    <property type="evidence" value="ECO:0007669"/>
    <property type="project" value="UniProtKB-KW"/>
</dbReference>
<keyword evidence="5 8" id="KW-1133">Transmembrane helix</keyword>
<evidence type="ECO:0000256" key="1">
    <source>
        <dbReference type="ARBA" id="ARBA00004370"/>
    </source>
</evidence>
<comment type="subcellular location">
    <subcellularLocation>
        <location evidence="1">Membrane</location>
    </subcellularLocation>
</comment>
<gene>
    <name evidence="9" type="ORF">METZ01_LOCUS98949</name>
</gene>
<dbReference type="InterPro" id="IPR014314">
    <property type="entry name" value="Succ_DH_cytb556"/>
</dbReference>
<evidence type="ECO:0000313" key="9">
    <source>
        <dbReference type="EMBL" id="SVA46095.1"/>
    </source>
</evidence>
<dbReference type="PIRSF" id="PIRSF000178">
    <property type="entry name" value="SDH_cyt_b560"/>
    <property type="match status" value="1"/>
</dbReference>
<feature type="transmembrane region" description="Helical" evidence="8">
    <location>
        <begin position="101"/>
        <end position="122"/>
    </location>
</feature>
<dbReference type="GO" id="GO:0009055">
    <property type="term" value="F:electron transfer activity"/>
    <property type="evidence" value="ECO:0007669"/>
    <property type="project" value="InterPro"/>
</dbReference>
<keyword evidence="4" id="KW-0479">Metal-binding</keyword>
<feature type="transmembrane region" description="Helical" evidence="8">
    <location>
        <begin position="22"/>
        <end position="46"/>
    </location>
</feature>
<keyword evidence="7 8" id="KW-0472">Membrane</keyword>
<evidence type="ECO:0008006" key="10">
    <source>
        <dbReference type="Google" id="ProtNLM"/>
    </source>
</evidence>
<dbReference type="Gene3D" id="1.20.1300.10">
    <property type="entry name" value="Fumarate reductase/succinate dehydrogenase, transmembrane subunit"/>
    <property type="match status" value="1"/>
</dbReference>
<dbReference type="InterPro" id="IPR000701">
    <property type="entry name" value="SuccDH_FuR_B_TM-su"/>
</dbReference>
<proteinExistence type="predicted"/>